<evidence type="ECO:0000256" key="3">
    <source>
        <dbReference type="SAM" id="SignalP"/>
    </source>
</evidence>
<proteinExistence type="predicted"/>
<keyword evidence="2" id="KW-1133">Transmembrane helix</keyword>
<reference evidence="4 5" key="1">
    <citation type="submission" date="2022-05" db="EMBL/GenBank/DDBJ databases">
        <authorList>
            <consortium name="Genoscope - CEA"/>
            <person name="William W."/>
        </authorList>
    </citation>
    <scope>NUCLEOTIDE SEQUENCE [LARGE SCALE GENOMIC DNA]</scope>
</reference>
<evidence type="ECO:0000256" key="1">
    <source>
        <dbReference type="SAM" id="MobiDB-lite"/>
    </source>
</evidence>
<name>A0ABN8MDS2_9CNID</name>
<feature type="region of interest" description="Disordered" evidence="1">
    <location>
        <begin position="314"/>
        <end position="337"/>
    </location>
</feature>
<keyword evidence="5" id="KW-1185">Reference proteome</keyword>
<feature type="signal peptide" evidence="3">
    <location>
        <begin position="1"/>
        <end position="21"/>
    </location>
</feature>
<evidence type="ECO:0000313" key="4">
    <source>
        <dbReference type="EMBL" id="CAH3026583.1"/>
    </source>
</evidence>
<accession>A0ABN8MDS2</accession>
<keyword evidence="2" id="KW-0472">Membrane</keyword>
<feature type="transmembrane region" description="Helical" evidence="2">
    <location>
        <begin position="278"/>
        <end position="299"/>
    </location>
</feature>
<keyword evidence="2" id="KW-0812">Transmembrane</keyword>
<dbReference type="EMBL" id="CALNXI010000411">
    <property type="protein sequence ID" value="CAH3026583.1"/>
    <property type="molecule type" value="Genomic_DNA"/>
</dbReference>
<feature type="compositionally biased region" description="Basic residues" evidence="1">
    <location>
        <begin position="318"/>
        <end position="337"/>
    </location>
</feature>
<feature type="chain" id="PRO_5047004668" evidence="3">
    <location>
        <begin position="22"/>
        <end position="337"/>
    </location>
</feature>
<sequence>MIRKSLCVLTVLSVLLLLSVKFNTMKREAIRLSIDEPEFSYEDFARKICLAGTWNGKEYVLKVKFKSLEVGLKVVFKGNTRSDVKFSSHRKQDNGQVDEFPICTGHRNGTHPHVYENSYEPEPHMSVMQTWYKVKGATVALASWTWNGVTGAGKTSFNITVTAAGKAYDWVISKAKSTWNGGRHLAKETLNGVMCLAKGTWNGMTRLAAKTWDGIKYLAERTWCMVTWIVEWVWDQVMWLIGPINFMTEVVSIFYADYLKDYVSFIKSFIEDITWLDIFRACVLCSILLSVSLLVKYVNRRRRLARMEREAAALKAATPKKPKGRYQQPKKKKKNWL</sequence>
<organism evidence="4 5">
    <name type="scientific">Porites evermanni</name>
    <dbReference type="NCBI Taxonomy" id="104178"/>
    <lineage>
        <taxon>Eukaryota</taxon>
        <taxon>Metazoa</taxon>
        <taxon>Cnidaria</taxon>
        <taxon>Anthozoa</taxon>
        <taxon>Hexacorallia</taxon>
        <taxon>Scleractinia</taxon>
        <taxon>Fungiina</taxon>
        <taxon>Poritidae</taxon>
        <taxon>Porites</taxon>
    </lineage>
</organism>
<gene>
    <name evidence="4" type="ORF">PEVE_00029454</name>
</gene>
<dbReference type="Proteomes" id="UP001159427">
    <property type="component" value="Unassembled WGS sequence"/>
</dbReference>
<comment type="caution">
    <text evidence="4">The sequence shown here is derived from an EMBL/GenBank/DDBJ whole genome shotgun (WGS) entry which is preliminary data.</text>
</comment>
<keyword evidence="3" id="KW-0732">Signal</keyword>
<evidence type="ECO:0000256" key="2">
    <source>
        <dbReference type="SAM" id="Phobius"/>
    </source>
</evidence>
<protein>
    <submittedName>
        <fullName evidence="4">Uncharacterized protein</fullName>
    </submittedName>
</protein>
<evidence type="ECO:0000313" key="5">
    <source>
        <dbReference type="Proteomes" id="UP001159427"/>
    </source>
</evidence>